<comment type="caution">
    <text evidence="2">The sequence shown here is derived from an EMBL/GenBank/DDBJ whole genome shotgun (WGS) entry which is preliminary data.</text>
</comment>
<protein>
    <recommendedName>
        <fullName evidence="4">Retrotransposon gag domain-containing protein</fullName>
    </recommendedName>
</protein>
<evidence type="ECO:0000256" key="1">
    <source>
        <dbReference type="SAM" id="MobiDB-lite"/>
    </source>
</evidence>
<evidence type="ECO:0000313" key="3">
    <source>
        <dbReference type="Proteomes" id="UP001492380"/>
    </source>
</evidence>
<organism evidence="2 3">
    <name type="scientific">Phyllosticta capitalensis</name>
    <dbReference type="NCBI Taxonomy" id="121624"/>
    <lineage>
        <taxon>Eukaryota</taxon>
        <taxon>Fungi</taxon>
        <taxon>Dikarya</taxon>
        <taxon>Ascomycota</taxon>
        <taxon>Pezizomycotina</taxon>
        <taxon>Dothideomycetes</taxon>
        <taxon>Dothideomycetes incertae sedis</taxon>
        <taxon>Botryosphaeriales</taxon>
        <taxon>Phyllostictaceae</taxon>
        <taxon>Phyllosticta</taxon>
    </lineage>
</organism>
<evidence type="ECO:0008006" key="4">
    <source>
        <dbReference type="Google" id="ProtNLM"/>
    </source>
</evidence>
<dbReference type="Proteomes" id="UP001492380">
    <property type="component" value="Unassembled WGS sequence"/>
</dbReference>
<evidence type="ECO:0000313" key="2">
    <source>
        <dbReference type="EMBL" id="KAK8230868.1"/>
    </source>
</evidence>
<gene>
    <name evidence="2" type="ORF">HDK90DRAFT_556802</name>
</gene>
<proteinExistence type="predicted"/>
<keyword evidence="3" id="KW-1185">Reference proteome</keyword>
<sequence>MPISRKKNPTMEPTPESNSSSDSAAVFTPGCSEASESLQAFAMVADILEELCDRMGCPQMRETLQPLRELIAVDLRESSRRAARLDLLTGEFERLKVADSQRQKRIASLERHLSHQWVMISDLESYNNQFYGTQVHPRFVPRECGFFDPDLDKHNTGDFAATRAGITYYRDIEPFIEAVQATPLTISFAEIQKSLHRCLIGSARVWYDSVLSTKERKRTTQGKDLTNWIALLRQKWGREQSSTWCLGRDEQFQDLFQLSLTRQNLRGKTSTMDFFVAAVRAARQIGMTTTYSQLCLAYTRVAPDLRGPLAIGAPLEQDTLNDFISRADDAMRFEGLFRSRRLFSRS</sequence>
<reference evidence="2 3" key="1">
    <citation type="submission" date="2024-04" db="EMBL/GenBank/DDBJ databases">
        <title>Phyllosticta paracitricarpa is synonymous to the EU quarantine fungus P. citricarpa based on phylogenomic analyses.</title>
        <authorList>
            <consortium name="Lawrence Berkeley National Laboratory"/>
            <person name="Van Ingen-Buijs V.A."/>
            <person name="Van Westerhoven A.C."/>
            <person name="Haridas S."/>
            <person name="Skiadas P."/>
            <person name="Martin F."/>
            <person name="Groenewald J.Z."/>
            <person name="Crous P.W."/>
            <person name="Seidl M.F."/>
        </authorList>
    </citation>
    <scope>NUCLEOTIDE SEQUENCE [LARGE SCALE GENOMIC DNA]</scope>
    <source>
        <strain evidence="2 3">CBS 123374</strain>
    </source>
</reference>
<feature type="region of interest" description="Disordered" evidence="1">
    <location>
        <begin position="1"/>
        <end position="28"/>
    </location>
</feature>
<accession>A0ABR1YIW7</accession>
<name>A0ABR1YIW7_9PEZI</name>
<dbReference type="EMBL" id="JBBWRZ010000008">
    <property type="protein sequence ID" value="KAK8230868.1"/>
    <property type="molecule type" value="Genomic_DNA"/>
</dbReference>